<accession>A0ABN8ZTJ1</accession>
<sequence length="137" mass="15697">MPVWVPKVTLDHSHLNLPWRSVTGIVSQWFKRCLPQPRFSTLLPVSLFFLLSFSSFCYNLSNNYYSCLLCARIYAGTDEQSQALSLTSSRLQSCGHTRDHAIDCCVISAMKETYTQRCEFITKPSLPHSVKCRLWAN</sequence>
<evidence type="ECO:0000313" key="3">
    <source>
        <dbReference type="Proteomes" id="UP001176941"/>
    </source>
</evidence>
<protein>
    <submittedName>
        <fullName evidence="2">Uncharacterized protein</fullName>
    </submittedName>
</protein>
<keyword evidence="1" id="KW-1133">Transmembrane helix</keyword>
<dbReference type="EMBL" id="OX459942">
    <property type="protein sequence ID" value="CAI9176316.1"/>
    <property type="molecule type" value="Genomic_DNA"/>
</dbReference>
<evidence type="ECO:0000313" key="2">
    <source>
        <dbReference type="EMBL" id="CAI9176316.1"/>
    </source>
</evidence>
<keyword evidence="3" id="KW-1185">Reference proteome</keyword>
<organism evidence="2 3">
    <name type="scientific">Rangifer tarandus platyrhynchus</name>
    <name type="common">Svalbard reindeer</name>
    <dbReference type="NCBI Taxonomy" id="3082113"/>
    <lineage>
        <taxon>Eukaryota</taxon>
        <taxon>Metazoa</taxon>
        <taxon>Chordata</taxon>
        <taxon>Craniata</taxon>
        <taxon>Vertebrata</taxon>
        <taxon>Euteleostomi</taxon>
        <taxon>Mammalia</taxon>
        <taxon>Eutheria</taxon>
        <taxon>Laurasiatheria</taxon>
        <taxon>Artiodactyla</taxon>
        <taxon>Ruminantia</taxon>
        <taxon>Pecora</taxon>
        <taxon>Cervidae</taxon>
        <taxon>Odocoileinae</taxon>
        <taxon>Rangifer</taxon>
    </lineage>
</organism>
<evidence type="ECO:0000256" key="1">
    <source>
        <dbReference type="SAM" id="Phobius"/>
    </source>
</evidence>
<feature type="transmembrane region" description="Helical" evidence="1">
    <location>
        <begin position="41"/>
        <end position="61"/>
    </location>
</feature>
<reference evidence="2" key="1">
    <citation type="submission" date="2023-04" db="EMBL/GenBank/DDBJ databases">
        <authorList>
            <consortium name="ELIXIR-Norway"/>
        </authorList>
    </citation>
    <scope>NUCLEOTIDE SEQUENCE [LARGE SCALE GENOMIC DNA]</scope>
</reference>
<keyword evidence="1" id="KW-0472">Membrane</keyword>
<gene>
    <name evidence="2" type="ORF">MRATA1EN1_LOCUS25278</name>
</gene>
<dbReference type="Proteomes" id="UP001176941">
    <property type="component" value="Chromosome 6"/>
</dbReference>
<keyword evidence="1" id="KW-0812">Transmembrane</keyword>
<proteinExistence type="predicted"/>
<name>A0ABN8ZTJ1_RANTA</name>